<gene>
    <name evidence="1" type="ORF">H2198_004809</name>
</gene>
<proteinExistence type="predicted"/>
<evidence type="ECO:0000313" key="2">
    <source>
        <dbReference type="Proteomes" id="UP001172386"/>
    </source>
</evidence>
<evidence type="ECO:0000313" key="1">
    <source>
        <dbReference type="EMBL" id="KAJ9656690.1"/>
    </source>
</evidence>
<comment type="caution">
    <text evidence="1">The sequence shown here is derived from an EMBL/GenBank/DDBJ whole genome shotgun (WGS) entry which is preliminary data.</text>
</comment>
<accession>A0ACC3A808</accession>
<name>A0ACC3A808_9EURO</name>
<keyword evidence="2" id="KW-1185">Reference proteome</keyword>
<organism evidence="1 2">
    <name type="scientific">Neophaeococcomyces mojaviensis</name>
    <dbReference type="NCBI Taxonomy" id="3383035"/>
    <lineage>
        <taxon>Eukaryota</taxon>
        <taxon>Fungi</taxon>
        <taxon>Dikarya</taxon>
        <taxon>Ascomycota</taxon>
        <taxon>Pezizomycotina</taxon>
        <taxon>Eurotiomycetes</taxon>
        <taxon>Chaetothyriomycetidae</taxon>
        <taxon>Chaetothyriales</taxon>
        <taxon>Chaetothyriales incertae sedis</taxon>
        <taxon>Neophaeococcomyces</taxon>
    </lineage>
</organism>
<dbReference type="Proteomes" id="UP001172386">
    <property type="component" value="Unassembled WGS sequence"/>
</dbReference>
<sequence length="424" mass="48618">MFNNHKKRRRPESYGAPPRSRQAEQLRLTDFDRESGLVYDEVEVPVPSSYDMSWISNYKTPDIVKSRFLPNEGRGARSLYEMALIKTSKVSRDLTPEALKGLPASIAQLVWDKIVENHAETYHIWRAFATTFGPDFAGAANRYMLGIKAPTLDYSDYYRGLESRTASWLTCLRISPKQTKVSDLVGLSKITNLTVLDLSDGQLYMETRESTFDHRVMRSWSELARARTAFQHLRVLMLGWQEKTGTWIFDLLDDFPSVNLFVTTDCHAIDHKNHRDWEQDAWNHGWEFMPSKRGVKHLRTLLNDPTFYNANVSNLYYESFRISKEAGKGLRPGSESPLLESWLGTPRAWTHIIDDFPGTKTVVFQRKEAIKPTKPSAMRNPSNHMAEFTNGAQPKRAVESNGRSGDPRRRPLKQSVANLLAEMD</sequence>
<reference evidence="1" key="1">
    <citation type="submission" date="2022-10" db="EMBL/GenBank/DDBJ databases">
        <title>Culturing micro-colonial fungi from biological soil crusts in the Mojave desert and describing Neophaeococcomyces mojavensis, and introducing the new genera and species Taxawa tesnikishii.</title>
        <authorList>
            <person name="Kurbessoian T."/>
            <person name="Stajich J.E."/>
        </authorList>
    </citation>
    <scope>NUCLEOTIDE SEQUENCE</scope>
    <source>
        <strain evidence="1">JES_112</strain>
    </source>
</reference>
<protein>
    <submittedName>
        <fullName evidence="1">Uncharacterized protein</fullName>
    </submittedName>
</protein>
<dbReference type="EMBL" id="JAPDRQ010000074">
    <property type="protein sequence ID" value="KAJ9656690.1"/>
    <property type="molecule type" value="Genomic_DNA"/>
</dbReference>